<feature type="signal peptide" evidence="1">
    <location>
        <begin position="1"/>
        <end position="23"/>
    </location>
</feature>
<accession>A0AAE1N4L6</accession>
<dbReference type="GO" id="GO:0004866">
    <property type="term" value="F:endopeptidase inhibitor activity"/>
    <property type="evidence" value="ECO:0007669"/>
    <property type="project" value="InterPro"/>
</dbReference>
<evidence type="ECO:0000313" key="3">
    <source>
        <dbReference type="Proteomes" id="UP001293593"/>
    </source>
</evidence>
<dbReference type="Gene3D" id="2.80.10.50">
    <property type="match status" value="1"/>
</dbReference>
<organism evidence="2 3">
    <name type="scientific">Acacia crassicarpa</name>
    <name type="common">northern wattle</name>
    <dbReference type="NCBI Taxonomy" id="499986"/>
    <lineage>
        <taxon>Eukaryota</taxon>
        <taxon>Viridiplantae</taxon>
        <taxon>Streptophyta</taxon>
        <taxon>Embryophyta</taxon>
        <taxon>Tracheophyta</taxon>
        <taxon>Spermatophyta</taxon>
        <taxon>Magnoliopsida</taxon>
        <taxon>eudicotyledons</taxon>
        <taxon>Gunneridae</taxon>
        <taxon>Pentapetalae</taxon>
        <taxon>rosids</taxon>
        <taxon>fabids</taxon>
        <taxon>Fabales</taxon>
        <taxon>Fabaceae</taxon>
        <taxon>Caesalpinioideae</taxon>
        <taxon>mimosoid clade</taxon>
        <taxon>Acacieae</taxon>
        <taxon>Acacia</taxon>
    </lineage>
</organism>
<sequence length="128" mass="14152">MKTNVLLAFFFFFSIALFAITTAEIVYDSDGHLLQNGGNYCLLPPGLGGQSIKRAGIDKSDGSCSLAVVLKLSYKKGWLTNIASPYFSLHITTDFPLWIKFAQLPLNTCTKNPPLLQNGATESYFLYF</sequence>
<evidence type="ECO:0000313" key="2">
    <source>
        <dbReference type="EMBL" id="KAK4283230.1"/>
    </source>
</evidence>
<keyword evidence="1" id="KW-0732">Signal</keyword>
<dbReference type="InterPro" id="IPR002160">
    <property type="entry name" value="Prot_inh_Kunz-lg"/>
</dbReference>
<feature type="chain" id="PRO_5041959713" evidence="1">
    <location>
        <begin position="24"/>
        <end position="128"/>
    </location>
</feature>
<dbReference type="PROSITE" id="PS00283">
    <property type="entry name" value="SOYBEAN_KUNITZ"/>
    <property type="match status" value="1"/>
</dbReference>
<protein>
    <submittedName>
        <fullName evidence="2">Uncharacterized protein</fullName>
    </submittedName>
</protein>
<gene>
    <name evidence="2" type="ORF">QN277_000205</name>
</gene>
<reference evidence="2" key="1">
    <citation type="submission" date="2023-10" db="EMBL/GenBank/DDBJ databases">
        <title>Chromosome-level genome of the transformable northern wattle, Acacia crassicarpa.</title>
        <authorList>
            <person name="Massaro I."/>
            <person name="Sinha N.R."/>
            <person name="Poethig S."/>
            <person name="Leichty A.R."/>
        </authorList>
    </citation>
    <scope>NUCLEOTIDE SEQUENCE</scope>
    <source>
        <strain evidence="2">Acra3RX</strain>
        <tissue evidence="2">Leaf</tissue>
    </source>
</reference>
<dbReference type="InterPro" id="IPR011065">
    <property type="entry name" value="Kunitz_inhibitor_STI-like_sf"/>
</dbReference>
<dbReference type="EMBL" id="JAWXYG010000001">
    <property type="protein sequence ID" value="KAK4283230.1"/>
    <property type="molecule type" value="Genomic_DNA"/>
</dbReference>
<comment type="caution">
    <text evidence="2">The sequence shown here is derived from an EMBL/GenBank/DDBJ whole genome shotgun (WGS) entry which is preliminary data.</text>
</comment>
<proteinExistence type="predicted"/>
<keyword evidence="3" id="KW-1185">Reference proteome</keyword>
<evidence type="ECO:0000256" key="1">
    <source>
        <dbReference type="SAM" id="SignalP"/>
    </source>
</evidence>
<dbReference type="SUPFAM" id="SSF50386">
    <property type="entry name" value="STI-like"/>
    <property type="match status" value="1"/>
</dbReference>
<dbReference type="Proteomes" id="UP001293593">
    <property type="component" value="Unassembled WGS sequence"/>
</dbReference>
<name>A0AAE1N4L6_9FABA</name>
<dbReference type="AlphaFoldDB" id="A0AAE1N4L6"/>